<evidence type="ECO:0000256" key="1">
    <source>
        <dbReference type="ARBA" id="ARBA00023157"/>
    </source>
</evidence>
<feature type="compositionally biased region" description="Basic and acidic residues" evidence="2">
    <location>
        <begin position="110"/>
        <end position="120"/>
    </location>
</feature>
<reference evidence="4" key="1">
    <citation type="submission" date="2021-03" db="EMBL/GenBank/DDBJ databases">
        <authorList>
            <person name="Tran Van P."/>
        </authorList>
    </citation>
    <scope>NUCLEOTIDE SEQUENCE</scope>
</reference>
<comment type="caution">
    <text evidence="4">The sequence shown here is derived from an EMBL/GenBank/DDBJ whole genome shotgun (WGS) entry which is preliminary data.</text>
</comment>
<feature type="domain" description="CD80-like immunoglobulin C2-set" evidence="3">
    <location>
        <begin position="28"/>
        <end position="88"/>
    </location>
</feature>
<dbReference type="InterPro" id="IPR013783">
    <property type="entry name" value="Ig-like_fold"/>
</dbReference>
<protein>
    <recommendedName>
        <fullName evidence="3">CD80-like immunoglobulin C2-set domain-containing protein</fullName>
    </recommendedName>
</protein>
<evidence type="ECO:0000313" key="4">
    <source>
        <dbReference type="EMBL" id="CAG2059130.1"/>
    </source>
</evidence>
<keyword evidence="5" id="KW-1185">Reference proteome</keyword>
<feature type="region of interest" description="Disordered" evidence="2">
    <location>
        <begin position="110"/>
        <end position="137"/>
    </location>
</feature>
<evidence type="ECO:0000259" key="3">
    <source>
        <dbReference type="Pfam" id="PF08205"/>
    </source>
</evidence>
<dbReference type="PANTHER" id="PTHR21261">
    <property type="entry name" value="BEAT PROTEIN"/>
    <property type="match status" value="1"/>
</dbReference>
<sequence length="180" mass="20070">PEVCRCYVAALPEDGPRISGGRPRYQIGDTVNVNCTSGRSKPAAQLIWFINGQQANSSMTRGPQILHTDHEGLETATLGLQFRVLPKHFKRGDMKLKCLATIATVYWRSNEESVEGDRPQRTPVLESRETVPPSKSRADRVQVNTEMERVNTRDILRDELQNLYACTGSDLNLLVHPGGV</sequence>
<dbReference type="Proteomes" id="UP001153148">
    <property type="component" value="Unassembled WGS sequence"/>
</dbReference>
<name>A0ABN7NWS4_TIMPD</name>
<accession>A0ABN7NWS4</accession>
<dbReference type="EMBL" id="CAJPIN010008777">
    <property type="protein sequence ID" value="CAG2059130.1"/>
    <property type="molecule type" value="Genomic_DNA"/>
</dbReference>
<dbReference type="Gene3D" id="2.60.40.10">
    <property type="entry name" value="Immunoglobulins"/>
    <property type="match status" value="1"/>
</dbReference>
<dbReference type="InterPro" id="IPR013162">
    <property type="entry name" value="CD80_C2-set"/>
</dbReference>
<dbReference type="PANTHER" id="PTHR21261:SF15">
    <property type="entry name" value="BEATEN PATH IIIA, ISOFORM D-RELATED"/>
    <property type="match status" value="1"/>
</dbReference>
<evidence type="ECO:0000256" key="2">
    <source>
        <dbReference type="SAM" id="MobiDB-lite"/>
    </source>
</evidence>
<evidence type="ECO:0000313" key="5">
    <source>
        <dbReference type="Proteomes" id="UP001153148"/>
    </source>
</evidence>
<keyword evidence="1" id="KW-1015">Disulfide bond</keyword>
<feature type="non-terminal residue" evidence="4">
    <location>
        <position position="1"/>
    </location>
</feature>
<gene>
    <name evidence="4" type="ORF">TPAB3V08_LOCUS6096</name>
</gene>
<dbReference type="InterPro" id="IPR036179">
    <property type="entry name" value="Ig-like_dom_sf"/>
</dbReference>
<dbReference type="SUPFAM" id="SSF48726">
    <property type="entry name" value="Immunoglobulin"/>
    <property type="match status" value="1"/>
</dbReference>
<proteinExistence type="predicted"/>
<dbReference type="Pfam" id="PF08205">
    <property type="entry name" value="C2-set_2"/>
    <property type="match status" value="1"/>
</dbReference>
<organism evidence="4 5">
    <name type="scientific">Timema podura</name>
    <name type="common">Walking stick</name>
    <dbReference type="NCBI Taxonomy" id="61482"/>
    <lineage>
        <taxon>Eukaryota</taxon>
        <taxon>Metazoa</taxon>
        <taxon>Ecdysozoa</taxon>
        <taxon>Arthropoda</taxon>
        <taxon>Hexapoda</taxon>
        <taxon>Insecta</taxon>
        <taxon>Pterygota</taxon>
        <taxon>Neoptera</taxon>
        <taxon>Polyneoptera</taxon>
        <taxon>Phasmatodea</taxon>
        <taxon>Timematodea</taxon>
        <taxon>Timematoidea</taxon>
        <taxon>Timematidae</taxon>
        <taxon>Timema</taxon>
    </lineage>
</organism>